<sequence>MNIFVLFLFLVAGLLIGGAWSAYQNDSKLMTVVAGVLAAITVAAAVAWLLDIFSEGVSAK</sequence>
<keyword evidence="1" id="KW-0472">Membrane</keyword>
<feature type="transmembrane region" description="Helical" evidence="1">
    <location>
        <begin position="31"/>
        <end position="50"/>
    </location>
</feature>
<evidence type="ECO:0000313" key="3">
    <source>
        <dbReference type="Proteomes" id="UP000031890"/>
    </source>
</evidence>
<name>A0A0B6EWS7_9CORY</name>
<reference evidence="2 3" key="1">
    <citation type="journal article" date="2015" name="Genome Announc.">
        <title>Complete Genome Sequence and Annotation of Corynebacterium singulare DSM 44357, Isolated from a Human Semen Specimen.</title>
        <authorList>
            <person name="Merten M."/>
            <person name="Brinkrolf K."/>
            <person name="Albersmeier A."/>
            <person name="Kutter Y."/>
            <person name="Ruckert C."/>
            <person name="Tauch A."/>
        </authorList>
    </citation>
    <scope>NUCLEOTIDE SEQUENCE [LARGE SCALE GENOMIC DNA]</scope>
    <source>
        <strain evidence="2">IBS B52218</strain>
    </source>
</reference>
<dbReference type="KEGG" id="csx:CSING_08795"/>
<proteinExistence type="predicted"/>
<dbReference type="HOGENOM" id="CLU_198864_1_0_11"/>
<dbReference type="Proteomes" id="UP000031890">
    <property type="component" value="Chromosome"/>
</dbReference>
<dbReference type="STRING" id="161899.CSING_08795"/>
<evidence type="ECO:0000256" key="1">
    <source>
        <dbReference type="SAM" id="Phobius"/>
    </source>
</evidence>
<gene>
    <name evidence="2" type="ORF">CSING_08795</name>
</gene>
<evidence type="ECO:0000313" key="2">
    <source>
        <dbReference type="EMBL" id="AJI79278.1"/>
    </source>
</evidence>
<organism evidence="2 3">
    <name type="scientific">Corynebacterium singulare</name>
    <dbReference type="NCBI Taxonomy" id="161899"/>
    <lineage>
        <taxon>Bacteria</taxon>
        <taxon>Bacillati</taxon>
        <taxon>Actinomycetota</taxon>
        <taxon>Actinomycetes</taxon>
        <taxon>Mycobacteriales</taxon>
        <taxon>Corynebacteriaceae</taxon>
        <taxon>Corynebacterium</taxon>
    </lineage>
</organism>
<keyword evidence="1" id="KW-0812">Transmembrane</keyword>
<dbReference type="RefSeq" id="WP_042531468.1">
    <property type="nucleotide sequence ID" value="NZ_CP010827.1"/>
</dbReference>
<accession>A0A0B6EWS7</accession>
<dbReference type="AlphaFoldDB" id="A0A0B6EWS7"/>
<dbReference type="EMBL" id="CP010827">
    <property type="protein sequence ID" value="AJI79278.1"/>
    <property type="molecule type" value="Genomic_DNA"/>
</dbReference>
<keyword evidence="1" id="KW-1133">Transmembrane helix</keyword>
<protein>
    <submittedName>
        <fullName evidence="2">Uncharacterized protein</fullName>
    </submittedName>
</protein>